<organism evidence="3 4">
    <name type="scientific">Gemmatimonas groenlandica</name>
    <dbReference type="NCBI Taxonomy" id="2732249"/>
    <lineage>
        <taxon>Bacteria</taxon>
        <taxon>Pseudomonadati</taxon>
        <taxon>Gemmatimonadota</taxon>
        <taxon>Gemmatimonadia</taxon>
        <taxon>Gemmatimonadales</taxon>
        <taxon>Gemmatimonadaceae</taxon>
        <taxon>Gemmatimonas</taxon>
    </lineage>
</organism>
<feature type="compositionally biased region" description="Basic and acidic residues" evidence="1">
    <location>
        <begin position="164"/>
        <end position="174"/>
    </location>
</feature>
<reference evidence="3 4" key="1">
    <citation type="submission" date="2020-05" db="EMBL/GenBank/DDBJ databases">
        <title>Complete genome sequence of Gemmatimonas greenlandica TET16.</title>
        <authorList>
            <person name="Zeng Y."/>
        </authorList>
    </citation>
    <scope>NUCLEOTIDE SEQUENCE [LARGE SCALE GENOMIC DNA]</scope>
    <source>
        <strain evidence="3 4">TET16</strain>
    </source>
</reference>
<dbReference type="Proteomes" id="UP000500938">
    <property type="component" value="Chromosome"/>
</dbReference>
<dbReference type="AlphaFoldDB" id="A0A6M4ILQ9"/>
<proteinExistence type="predicted"/>
<evidence type="ECO:0000256" key="1">
    <source>
        <dbReference type="SAM" id="MobiDB-lite"/>
    </source>
</evidence>
<feature type="region of interest" description="Disordered" evidence="1">
    <location>
        <begin position="137"/>
        <end position="174"/>
    </location>
</feature>
<evidence type="ECO:0000313" key="3">
    <source>
        <dbReference type="EMBL" id="QJR34798.1"/>
    </source>
</evidence>
<feature type="signal peptide" evidence="2">
    <location>
        <begin position="1"/>
        <end position="23"/>
    </location>
</feature>
<dbReference type="EMBL" id="CP053085">
    <property type="protein sequence ID" value="QJR34798.1"/>
    <property type="molecule type" value="Genomic_DNA"/>
</dbReference>
<dbReference type="RefSeq" id="WP_171224226.1">
    <property type="nucleotide sequence ID" value="NZ_CP053085.1"/>
</dbReference>
<dbReference type="KEGG" id="ggr:HKW67_04335"/>
<keyword evidence="4" id="KW-1185">Reference proteome</keyword>
<accession>A0A6M4ILQ9</accession>
<dbReference type="PROSITE" id="PS51257">
    <property type="entry name" value="PROKAR_LIPOPROTEIN"/>
    <property type="match status" value="1"/>
</dbReference>
<gene>
    <name evidence="3" type="ORF">HKW67_04335</name>
</gene>
<keyword evidence="2" id="KW-0732">Signal</keyword>
<evidence type="ECO:0008006" key="5">
    <source>
        <dbReference type="Google" id="ProtNLM"/>
    </source>
</evidence>
<sequence>MIAERTRRLRRVVALAAAGLVMAGCGGGGSPPPTNELRFKTEDFVIRVSPETKPTRALEPIYWRVMVHDVKSGLPIQGGEGRIFGTNRDRKTVSNGLAATEELGTYRSNLMFVTAGMWAMAIQFRLDSTKVLQKTPDWTQDIMSAEEPGDFSPPASSRPPEPPPRAKDSTRKEP</sequence>
<evidence type="ECO:0000256" key="2">
    <source>
        <dbReference type="SAM" id="SignalP"/>
    </source>
</evidence>
<protein>
    <recommendedName>
        <fullName evidence="5">YtkA-like domain-containing protein</fullName>
    </recommendedName>
</protein>
<name>A0A6M4ILQ9_9BACT</name>
<evidence type="ECO:0000313" key="4">
    <source>
        <dbReference type="Proteomes" id="UP000500938"/>
    </source>
</evidence>
<feature type="chain" id="PRO_5026988854" description="YtkA-like domain-containing protein" evidence="2">
    <location>
        <begin position="24"/>
        <end position="174"/>
    </location>
</feature>